<proteinExistence type="predicted"/>
<sequence>MEAILPEQVFIGIRGDCPLHDSLNRNRFKDKIMQQFKVLQRLCASDGTRGAVVSYLTVRPRRSPLILVERPYAQATARQPSKCSTPLEPTESVPFRHERL</sequence>
<gene>
    <name evidence="2" type="ORF">GHK62_08710</name>
</gene>
<evidence type="ECO:0000313" key="2">
    <source>
        <dbReference type="EMBL" id="MQX14834.1"/>
    </source>
</evidence>
<dbReference type="AlphaFoldDB" id="A0A6N7LDQ1"/>
<dbReference type="Proteomes" id="UP000439983">
    <property type="component" value="Unassembled WGS sequence"/>
</dbReference>
<reference evidence="2 3" key="1">
    <citation type="journal article" date="2013" name="Genome Biol.">
        <title>Comparative genomics of the core and accessory genomes of 48 Sinorhizobium strains comprising five genospecies.</title>
        <authorList>
            <person name="Sugawara M."/>
            <person name="Epstein B."/>
            <person name="Badgley B.D."/>
            <person name="Unno T."/>
            <person name="Xu L."/>
            <person name="Reese J."/>
            <person name="Gyaneshwar P."/>
            <person name="Denny R."/>
            <person name="Mudge J."/>
            <person name="Bharti A.K."/>
            <person name="Farmer A.D."/>
            <person name="May G.D."/>
            <person name="Woodward J.E."/>
            <person name="Medigue C."/>
            <person name="Vallenet D."/>
            <person name="Lajus A."/>
            <person name="Rouy Z."/>
            <person name="Martinez-Vaz B."/>
            <person name="Tiffin P."/>
            <person name="Young N.D."/>
            <person name="Sadowsky M.J."/>
        </authorList>
    </citation>
    <scope>NUCLEOTIDE SEQUENCE [LARGE SCALE GENOMIC DNA]</scope>
    <source>
        <strain evidence="2 3">USDA4894</strain>
    </source>
</reference>
<accession>A0A6N7LDQ1</accession>
<protein>
    <submittedName>
        <fullName evidence="2">Uncharacterized protein</fullName>
    </submittedName>
</protein>
<organism evidence="2 3">
    <name type="scientific">Sinorhizobium terangae</name>
    <dbReference type="NCBI Taxonomy" id="110322"/>
    <lineage>
        <taxon>Bacteria</taxon>
        <taxon>Pseudomonadati</taxon>
        <taxon>Pseudomonadota</taxon>
        <taxon>Alphaproteobacteria</taxon>
        <taxon>Hyphomicrobiales</taxon>
        <taxon>Rhizobiaceae</taxon>
        <taxon>Sinorhizobium/Ensifer group</taxon>
        <taxon>Sinorhizobium</taxon>
    </lineage>
</organism>
<evidence type="ECO:0000256" key="1">
    <source>
        <dbReference type="SAM" id="MobiDB-lite"/>
    </source>
</evidence>
<comment type="caution">
    <text evidence="2">The sequence shown here is derived from an EMBL/GenBank/DDBJ whole genome shotgun (WGS) entry which is preliminary data.</text>
</comment>
<dbReference type="OrthoDB" id="10005869at2"/>
<dbReference type="EMBL" id="WITC01000036">
    <property type="protein sequence ID" value="MQX14834.1"/>
    <property type="molecule type" value="Genomic_DNA"/>
</dbReference>
<name>A0A6N7LDQ1_SINTE</name>
<evidence type="ECO:0000313" key="3">
    <source>
        <dbReference type="Proteomes" id="UP000439983"/>
    </source>
</evidence>
<keyword evidence="3" id="KW-1185">Reference proteome</keyword>
<feature type="region of interest" description="Disordered" evidence="1">
    <location>
        <begin position="77"/>
        <end position="100"/>
    </location>
</feature>